<comment type="caution">
    <text evidence="1">The sequence shown here is derived from an EMBL/GenBank/DDBJ whole genome shotgun (WGS) entry which is preliminary data.</text>
</comment>
<dbReference type="NCBIfam" id="TIGR02832">
    <property type="entry name" value="spo_yunB"/>
    <property type="match status" value="1"/>
</dbReference>
<dbReference type="EMBL" id="DVHF01000122">
    <property type="protein sequence ID" value="HIR57982.1"/>
    <property type="molecule type" value="Genomic_DNA"/>
</dbReference>
<accession>A0A9D1J203</accession>
<proteinExistence type="predicted"/>
<organism evidence="1 2">
    <name type="scientific">Candidatus Gallacutalibacter pullicola</name>
    <dbReference type="NCBI Taxonomy" id="2840830"/>
    <lineage>
        <taxon>Bacteria</taxon>
        <taxon>Bacillati</taxon>
        <taxon>Bacillota</taxon>
        <taxon>Clostridia</taxon>
        <taxon>Eubacteriales</taxon>
        <taxon>Candidatus Gallacutalibacter</taxon>
    </lineage>
</organism>
<reference evidence="1" key="1">
    <citation type="submission" date="2020-10" db="EMBL/GenBank/DDBJ databases">
        <authorList>
            <person name="Gilroy R."/>
        </authorList>
    </citation>
    <scope>NUCLEOTIDE SEQUENCE</scope>
    <source>
        <strain evidence="1">ChiSjej1B19-7085</strain>
    </source>
</reference>
<sequence length="224" mass="24267">MKHRISYCPRGRKYRGERVRRRKWPWLLAGLAVVLLSPIFLWENELSPVAADLAANEAKRAAAQAVSETVEEVLHNSGIDGDSFVSIERSSEGEVQTVSANIAEMNLLRAEIASAVEEKIEGGHVQIGVPIGTLTGNSFLHGKGPEIPVTVTLAGNAEVDFESGFESAGINQTVHRVILKVHTGVYTFLEKEQAQEIELSIPVAETVIVGDVPQTALFSMNPTA</sequence>
<dbReference type="Proteomes" id="UP000886785">
    <property type="component" value="Unassembled WGS sequence"/>
</dbReference>
<dbReference type="Pfam" id="PF09560">
    <property type="entry name" value="Spore_YunB"/>
    <property type="match status" value="1"/>
</dbReference>
<evidence type="ECO:0000313" key="2">
    <source>
        <dbReference type="Proteomes" id="UP000886785"/>
    </source>
</evidence>
<name>A0A9D1J203_9FIRM</name>
<gene>
    <name evidence="1" type="primary">yunB</name>
    <name evidence="1" type="ORF">IAA54_09960</name>
</gene>
<protein>
    <submittedName>
        <fullName evidence="1">Sporulation protein YunB</fullName>
    </submittedName>
</protein>
<dbReference type="InterPro" id="IPR014197">
    <property type="entry name" value="Sporulation_prot_YunB"/>
</dbReference>
<dbReference type="PIRSF" id="PIRSF021383">
    <property type="entry name" value="YunB"/>
    <property type="match status" value="1"/>
</dbReference>
<dbReference type="AlphaFoldDB" id="A0A9D1J203"/>
<reference evidence="1" key="2">
    <citation type="journal article" date="2021" name="PeerJ">
        <title>Extensive microbial diversity within the chicken gut microbiome revealed by metagenomics and culture.</title>
        <authorList>
            <person name="Gilroy R."/>
            <person name="Ravi A."/>
            <person name="Getino M."/>
            <person name="Pursley I."/>
            <person name="Horton D.L."/>
            <person name="Alikhan N.F."/>
            <person name="Baker D."/>
            <person name="Gharbi K."/>
            <person name="Hall N."/>
            <person name="Watson M."/>
            <person name="Adriaenssens E.M."/>
            <person name="Foster-Nyarko E."/>
            <person name="Jarju S."/>
            <person name="Secka A."/>
            <person name="Antonio M."/>
            <person name="Oren A."/>
            <person name="Chaudhuri R.R."/>
            <person name="La Ragione R."/>
            <person name="Hildebrand F."/>
            <person name="Pallen M.J."/>
        </authorList>
    </citation>
    <scope>NUCLEOTIDE SEQUENCE</scope>
    <source>
        <strain evidence="1">ChiSjej1B19-7085</strain>
    </source>
</reference>
<evidence type="ECO:0000313" key="1">
    <source>
        <dbReference type="EMBL" id="HIR57982.1"/>
    </source>
</evidence>